<reference evidence="3 4" key="1">
    <citation type="submission" date="2024-11" db="EMBL/GenBank/DDBJ databases">
        <title>A near-complete genome assembly of Cinchona calisaya.</title>
        <authorList>
            <person name="Lian D.C."/>
            <person name="Zhao X.W."/>
            <person name="Wei L."/>
        </authorList>
    </citation>
    <scope>NUCLEOTIDE SEQUENCE [LARGE SCALE GENOMIC DNA]</scope>
    <source>
        <tissue evidence="3">Nenye</tissue>
    </source>
</reference>
<accession>A0ABD2XWG1</accession>
<evidence type="ECO:0000256" key="1">
    <source>
        <dbReference type="SAM" id="SignalP"/>
    </source>
</evidence>
<keyword evidence="1" id="KW-0732">Signal</keyword>
<feature type="chain" id="PRO_5044797654" description="Bifunctional inhibitor/plant lipid transfer protein/seed storage helical domain-containing protein" evidence="1">
    <location>
        <begin position="26"/>
        <end position="137"/>
    </location>
</feature>
<keyword evidence="4" id="KW-1185">Reference proteome</keyword>
<dbReference type="InterPro" id="IPR036312">
    <property type="entry name" value="Bifun_inhib/LTP/seed_sf"/>
</dbReference>
<proteinExistence type="predicted"/>
<dbReference type="AlphaFoldDB" id="A0ABD2XWG1"/>
<organism evidence="3 4">
    <name type="scientific">Cinchona calisaya</name>
    <dbReference type="NCBI Taxonomy" id="153742"/>
    <lineage>
        <taxon>Eukaryota</taxon>
        <taxon>Viridiplantae</taxon>
        <taxon>Streptophyta</taxon>
        <taxon>Embryophyta</taxon>
        <taxon>Tracheophyta</taxon>
        <taxon>Spermatophyta</taxon>
        <taxon>Magnoliopsida</taxon>
        <taxon>eudicotyledons</taxon>
        <taxon>Gunneridae</taxon>
        <taxon>Pentapetalae</taxon>
        <taxon>asterids</taxon>
        <taxon>lamiids</taxon>
        <taxon>Gentianales</taxon>
        <taxon>Rubiaceae</taxon>
        <taxon>Cinchonoideae</taxon>
        <taxon>Cinchoneae</taxon>
        <taxon>Cinchona</taxon>
    </lineage>
</organism>
<dbReference type="EMBL" id="JBJUIK010000016">
    <property type="protein sequence ID" value="KAL3499746.1"/>
    <property type="molecule type" value="Genomic_DNA"/>
</dbReference>
<evidence type="ECO:0000313" key="4">
    <source>
        <dbReference type="Proteomes" id="UP001630127"/>
    </source>
</evidence>
<sequence>MGKYYYSWSVMNFLVLLALISSGRAVSDADCRKERRIGMKACKLVTYGYFPSPECCEIIRNTHPECVCPYITPEVAAQINVERAIKLADSCGKKISRPFKCGSLIIPSKWSILDRLRTLFFSKRWFLNLLEILYVFV</sequence>
<gene>
    <name evidence="3" type="ORF">ACH5RR_038839</name>
</gene>
<feature type="domain" description="Bifunctional inhibitor/plant lipid transfer protein/seed storage helical" evidence="2">
    <location>
        <begin position="21"/>
        <end position="101"/>
    </location>
</feature>
<dbReference type="SUPFAM" id="SSF47699">
    <property type="entry name" value="Bifunctional inhibitor/lipid-transfer protein/seed storage 2S albumin"/>
    <property type="match status" value="1"/>
</dbReference>
<comment type="caution">
    <text evidence="3">The sequence shown here is derived from an EMBL/GenBank/DDBJ whole genome shotgun (WGS) entry which is preliminary data.</text>
</comment>
<evidence type="ECO:0000259" key="2">
    <source>
        <dbReference type="Pfam" id="PF14368"/>
    </source>
</evidence>
<dbReference type="Proteomes" id="UP001630127">
    <property type="component" value="Unassembled WGS sequence"/>
</dbReference>
<feature type="signal peptide" evidence="1">
    <location>
        <begin position="1"/>
        <end position="25"/>
    </location>
</feature>
<dbReference type="PANTHER" id="PTHR33286:SF32">
    <property type="entry name" value="BIFUNCTIONAL INHIBITOR_PLANT LIPID TRANSFER PROTEIN_SEED STORAGE HELICAL DOMAIN-CONTAINING PROTEIN"/>
    <property type="match status" value="1"/>
</dbReference>
<dbReference type="PANTHER" id="PTHR33286">
    <property type="entry name" value="BIFUNCTIONAL INHIBITOR/LIPID-TRANSFER PROTEIN/SEED STORAGE 2S ALBUMIN SUPERFAMILY PROTEIN"/>
    <property type="match status" value="1"/>
</dbReference>
<evidence type="ECO:0000313" key="3">
    <source>
        <dbReference type="EMBL" id="KAL3499746.1"/>
    </source>
</evidence>
<dbReference type="InterPro" id="IPR016140">
    <property type="entry name" value="Bifunc_inhib/LTP/seed_store"/>
</dbReference>
<dbReference type="Pfam" id="PF14368">
    <property type="entry name" value="LTP_2"/>
    <property type="match status" value="1"/>
</dbReference>
<name>A0ABD2XWG1_9GENT</name>
<dbReference type="Gene3D" id="1.10.110.10">
    <property type="entry name" value="Plant lipid-transfer and hydrophobic proteins"/>
    <property type="match status" value="1"/>
</dbReference>
<protein>
    <recommendedName>
        <fullName evidence="2">Bifunctional inhibitor/plant lipid transfer protein/seed storage helical domain-containing protein</fullName>
    </recommendedName>
</protein>